<organism evidence="8 9">
    <name type="scientific">Scytalidium lignicola</name>
    <name type="common">Hyphomycete</name>
    <dbReference type="NCBI Taxonomy" id="5539"/>
    <lineage>
        <taxon>Eukaryota</taxon>
        <taxon>Fungi</taxon>
        <taxon>Dikarya</taxon>
        <taxon>Ascomycota</taxon>
        <taxon>Pezizomycotina</taxon>
        <taxon>Leotiomycetes</taxon>
        <taxon>Leotiomycetes incertae sedis</taxon>
        <taxon>Scytalidium</taxon>
    </lineage>
</organism>
<comment type="caution">
    <text evidence="8">The sequence shown here is derived from an EMBL/GenBank/DDBJ whole genome shotgun (WGS) entry which is preliminary data.</text>
</comment>
<keyword evidence="3 6" id="KW-0479">Metal-binding</keyword>
<comment type="cofactor">
    <cofactor evidence="1 6">
        <name>heme</name>
        <dbReference type="ChEBI" id="CHEBI:30413"/>
    </cofactor>
</comment>
<dbReference type="InterPro" id="IPR017972">
    <property type="entry name" value="Cyt_P450_CS"/>
</dbReference>
<dbReference type="GO" id="GO:0005506">
    <property type="term" value="F:iron ion binding"/>
    <property type="evidence" value="ECO:0007669"/>
    <property type="project" value="InterPro"/>
</dbReference>
<feature type="region of interest" description="Disordered" evidence="7">
    <location>
        <begin position="524"/>
        <end position="546"/>
    </location>
</feature>
<dbReference type="Pfam" id="PF00067">
    <property type="entry name" value="p450"/>
    <property type="match status" value="1"/>
</dbReference>
<name>A0A3E2GS14_SCYLI</name>
<dbReference type="SUPFAM" id="SSF48264">
    <property type="entry name" value="Cytochrome P450"/>
    <property type="match status" value="1"/>
</dbReference>
<keyword evidence="5" id="KW-0539">Nucleus</keyword>
<evidence type="ECO:0000313" key="8">
    <source>
        <dbReference type="EMBL" id="RFU23899.1"/>
    </source>
</evidence>
<proteinExistence type="inferred from homology"/>
<dbReference type="PROSITE" id="PS00086">
    <property type="entry name" value="CYTOCHROME_P450"/>
    <property type="match status" value="1"/>
</dbReference>
<keyword evidence="9" id="KW-1185">Reference proteome</keyword>
<evidence type="ECO:0000256" key="6">
    <source>
        <dbReference type="PIRSR" id="PIRSR602401-1"/>
    </source>
</evidence>
<keyword evidence="6" id="KW-0349">Heme</keyword>
<dbReference type="PANTHER" id="PTHR24305">
    <property type="entry name" value="CYTOCHROME P450"/>
    <property type="match status" value="1"/>
</dbReference>
<dbReference type="EMBL" id="NCSJ02000568">
    <property type="protein sequence ID" value="RFU23899.1"/>
    <property type="molecule type" value="Genomic_DNA"/>
</dbReference>
<dbReference type="GO" id="GO:0016705">
    <property type="term" value="F:oxidoreductase activity, acting on paired donors, with incorporation or reduction of molecular oxygen"/>
    <property type="evidence" value="ECO:0007669"/>
    <property type="project" value="InterPro"/>
</dbReference>
<dbReference type="Proteomes" id="UP000258309">
    <property type="component" value="Unassembled WGS sequence"/>
</dbReference>
<evidence type="ECO:0000256" key="7">
    <source>
        <dbReference type="SAM" id="MobiDB-lite"/>
    </source>
</evidence>
<evidence type="ECO:0000256" key="5">
    <source>
        <dbReference type="ARBA" id="ARBA00023242"/>
    </source>
</evidence>
<dbReference type="CDD" id="cd00067">
    <property type="entry name" value="GAL4"/>
    <property type="match status" value="1"/>
</dbReference>
<dbReference type="GO" id="GO:0020037">
    <property type="term" value="F:heme binding"/>
    <property type="evidence" value="ECO:0007669"/>
    <property type="project" value="InterPro"/>
</dbReference>
<dbReference type="InterPro" id="IPR001138">
    <property type="entry name" value="Zn2Cys6_DnaBD"/>
</dbReference>
<dbReference type="STRING" id="5539.A0A3E2GS14"/>
<dbReference type="OrthoDB" id="1470350at2759"/>
<evidence type="ECO:0000256" key="2">
    <source>
        <dbReference type="ARBA" id="ARBA00010617"/>
    </source>
</evidence>
<dbReference type="InterPro" id="IPR050121">
    <property type="entry name" value="Cytochrome_P450_monoxygenase"/>
</dbReference>
<dbReference type="AlphaFoldDB" id="A0A3E2GS14"/>
<dbReference type="InterPro" id="IPR001128">
    <property type="entry name" value="Cyt_P450"/>
</dbReference>
<comment type="similarity">
    <text evidence="2">Belongs to the cytochrome P450 family.</text>
</comment>
<evidence type="ECO:0008006" key="10">
    <source>
        <dbReference type="Google" id="ProtNLM"/>
    </source>
</evidence>
<feature type="non-terminal residue" evidence="8">
    <location>
        <position position="1"/>
    </location>
</feature>
<sequence>MDDLVSRIFVRFTLSVLTLGTVAAIWKIAQSFVISPLRKIPGPFLAKLTSKRLTIANLSGQQTSTIHKWHQQYGPVIRISPNEVSFSSIDVIKDIYGQSSAYLKAPIYDTFTLKPSGIFIMRNKEHHRDRRRMLSNAFSQTNLFEAEPIVVETFNKFLRNIFDPKLGKPIDVLSSFRMLALDTVGELFLGKPFGALDSDVPPEYVHDLDNFFIISGLEGGMPLLLRLAALIPHKDLQHFLSTRERALNYGHVALREYIQRFGRLPDRNDLLTKLLHGEGESKVILSDFEISNEIGNLVFAGTDTTSITLTHLFWELTQHPEWQSKMRQELNQLQSTNRTIPFAKINKLPVLDAVITETLRKHTAIPSSLPRVVPAGGRELGGYFLPGGTIISMQCYTTHRDPTFFPDPENFKPDRWLDPNAHLDEMKRLFMPFSKGTRDCLGKNLALMELKIFVAALVKEYAISLSPTMPADGMGMTDRFLLVPKAGKWQCDEGWPVCGQCQSGNRPCPPRPALKIVDESAKFRPQTITQRKPSPDSRKGEPASYDELLPQVKHAELSKLDRTGSHGVGAAIPLAPSERLPFAFIDALKIENPAYSLLTLGEFTRDIPRLVGHGDAVDSVVAALLTSHEHLLRGGDPSSRIDPGLYSRALCNMQRELYDPEKWRSSSTLCATIIMHRIEAAFGTLPNPALRIHASGVAALLQKSGPPDMNNEIDVQISMDCHISIIQRAVSERKRCFLASKEWADAFDTRIFASDIKTIYYRLIRLMTLWPDLVCDYSEFYRGNLAIDSYKLYMEVRRVLDKLENINREFEDIVNTQDLLRIVPSCNSNGLVTVMFEVYNTMAAMFVCHYAVFSIIAHRILQSLCLGGPLETLQCEAEILNQCRRVWMLIEHSRRNKPLGLPVMQAALIFTFESATDCKAKESIVATMNDLDSLRVLGNGPWKGEQLTRISQSLRGECPVDE</sequence>
<evidence type="ECO:0000313" key="9">
    <source>
        <dbReference type="Proteomes" id="UP000258309"/>
    </source>
</evidence>
<keyword evidence="4 6" id="KW-0408">Iron</keyword>
<dbReference type="Gene3D" id="1.10.630.10">
    <property type="entry name" value="Cytochrome P450"/>
    <property type="match status" value="1"/>
</dbReference>
<dbReference type="InterPro" id="IPR002401">
    <property type="entry name" value="Cyt_P450_E_grp-I"/>
</dbReference>
<protein>
    <recommendedName>
        <fullName evidence="10">Cytochrome P450</fullName>
    </recommendedName>
</protein>
<dbReference type="GO" id="GO:0008270">
    <property type="term" value="F:zinc ion binding"/>
    <property type="evidence" value="ECO:0007669"/>
    <property type="project" value="InterPro"/>
</dbReference>
<dbReference type="InterPro" id="IPR036396">
    <property type="entry name" value="Cyt_P450_sf"/>
</dbReference>
<evidence type="ECO:0000256" key="1">
    <source>
        <dbReference type="ARBA" id="ARBA00001971"/>
    </source>
</evidence>
<dbReference type="PRINTS" id="PR00385">
    <property type="entry name" value="P450"/>
</dbReference>
<dbReference type="GO" id="GO:0000981">
    <property type="term" value="F:DNA-binding transcription factor activity, RNA polymerase II-specific"/>
    <property type="evidence" value="ECO:0007669"/>
    <property type="project" value="InterPro"/>
</dbReference>
<dbReference type="PRINTS" id="PR00463">
    <property type="entry name" value="EP450I"/>
</dbReference>
<gene>
    <name evidence="8" type="ORF">B7463_g12441</name>
</gene>
<dbReference type="CDD" id="cd11059">
    <property type="entry name" value="CYP_fungal"/>
    <property type="match status" value="1"/>
</dbReference>
<dbReference type="GO" id="GO:0004497">
    <property type="term" value="F:monooxygenase activity"/>
    <property type="evidence" value="ECO:0007669"/>
    <property type="project" value="InterPro"/>
</dbReference>
<evidence type="ECO:0000256" key="4">
    <source>
        <dbReference type="ARBA" id="ARBA00023004"/>
    </source>
</evidence>
<feature type="binding site" description="axial binding residue" evidence="6">
    <location>
        <position position="440"/>
    </location>
    <ligand>
        <name>heme</name>
        <dbReference type="ChEBI" id="CHEBI:30413"/>
    </ligand>
    <ligandPart>
        <name>Fe</name>
        <dbReference type="ChEBI" id="CHEBI:18248"/>
    </ligandPart>
</feature>
<reference evidence="8 9" key="1">
    <citation type="submission" date="2018-05" db="EMBL/GenBank/DDBJ databases">
        <title>Draft genome sequence of Scytalidium lignicola DSM 105466, a ubiquitous saprotrophic fungus.</title>
        <authorList>
            <person name="Buettner E."/>
            <person name="Gebauer A.M."/>
            <person name="Hofrichter M."/>
            <person name="Liers C."/>
            <person name="Kellner H."/>
        </authorList>
    </citation>
    <scope>NUCLEOTIDE SEQUENCE [LARGE SCALE GENOMIC DNA]</scope>
    <source>
        <strain evidence="8 9">DSM 105466</strain>
    </source>
</reference>
<dbReference type="PANTHER" id="PTHR24305:SF166">
    <property type="entry name" value="CYTOCHROME P450 12A4, MITOCHONDRIAL-RELATED"/>
    <property type="match status" value="1"/>
</dbReference>
<accession>A0A3E2GS14</accession>
<evidence type="ECO:0000256" key="3">
    <source>
        <dbReference type="ARBA" id="ARBA00022723"/>
    </source>
</evidence>
<feature type="non-terminal residue" evidence="8">
    <location>
        <position position="962"/>
    </location>
</feature>